<proteinExistence type="predicted"/>
<protein>
    <submittedName>
        <fullName evidence="2">Uncharacterized protein</fullName>
    </submittedName>
</protein>
<keyword evidence="3" id="KW-1185">Reference proteome</keyword>
<evidence type="ECO:0000313" key="3">
    <source>
        <dbReference type="Proteomes" id="UP000625711"/>
    </source>
</evidence>
<comment type="caution">
    <text evidence="2">The sequence shown here is derived from an EMBL/GenBank/DDBJ whole genome shotgun (WGS) entry which is preliminary data.</text>
</comment>
<name>A0A834IMH8_RHYFE</name>
<dbReference type="EMBL" id="JAACXV010000181">
    <property type="protein sequence ID" value="KAF7282276.1"/>
    <property type="molecule type" value="Genomic_DNA"/>
</dbReference>
<gene>
    <name evidence="2" type="ORF">GWI33_002931</name>
</gene>
<evidence type="ECO:0000313" key="2">
    <source>
        <dbReference type="EMBL" id="KAF7282276.1"/>
    </source>
</evidence>
<organism evidence="2 3">
    <name type="scientific">Rhynchophorus ferrugineus</name>
    <name type="common">Red palm weevil</name>
    <name type="synonym">Curculio ferrugineus</name>
    <dbReference type="NCBI Taxonomy" id="354439"/>
    <lineage>
        <taxon>Eukaryota</taxon>
        <taxon>Metazoa</taxon>
        <taxon>Ecdysozoa</taxon>
        <taxon>Arthropoda</taxon>
        <taxon>Hexapoda</taxon>
        <taxon>Insecta</taxon>
        <taxon>Pterygota</taxon>
        <taxon>Neoptera</taxon>
        <taxon>Endopterygota</taxon>
        <taxon>Coleoptera</taxon>
        <taxon>Polyphaga</taxon>
        <taxon>Cucujiformia</taxon>
        <taxon>Curculionidae</taxon>
        <taxon>Dryophthorinae</taxon>
        <taxon>Rhynchophorus</taxon>
    </lineage>
</organism>
<evidence type="ECO:0000256" key="1">
    <source>
        <dbReference type="SAM" id="MobiDB-lite"/>
    </source>
</evidence>
<sequence length="74" mass="7928">MDRVPIGVTSWGHMAANKPFVLSGPKPGREAGNPAAPARIRRPDATTYDLVGRSDLMRVAAKIEILIWTAASSN</sequence>
<dbReference type="Proteomes" id="UP000625711">
    <property type="component" value="Unassembled WGS sequence"/>
</dbReference>
<feature type="region of interest" description="Disordered" evidence="1">
    <location>
        <begin position="19"/>
        <end position="38"/>
    </location>
</feature>
<accession>A0A834IMH8</accession>
<dbReference type="AlphaFoldDB" id="A0A834IMH8"/>
<reference evidence="2" key="1">
    <citation type="submission" date="2020-08" db="EMBL/GenBank/DDBJ databases">
        <title>Genome sequencing and assembly of the red palm weevil Rhynchophorus ferrugineus.</title>
        <authorList>
            <person name="Dias G.B."/>
            <person name="Bergman C.M."/>
            <person name="Manee M."/>
        </authorList>
    </citation>
    <scope>NUCLEOTIDE SEQUENCE</scope>
    <source>
        <strain evidence="2">AA-2017</strain>
        <tissue evidence="2">Whole larva</tissue>
    </source>
</reference>